<dbReference type="PANTHER" id="PTHR14463">
    <property type="entry name" value="LIPASE MATURATION FACTOR"/>
    <property type="match status" value="1"/>
</dbReference>
<dbReference type="Pfam" id="PF06762">
    <property type="entry name" value="LMF1"/>
    <property type="match status" value="1"/>
</dbReference>
<dbReference type="AlphaFoldDB" id="A0A9X3ERJ9"/>
<feature type="transmembrane region" description="Helical" evidence="1">
    <location>
        <begin position="57"/>
        <end position="75"/>
    </location>
</feature>
<keyword evidence="1" id="KW-1133">Transmembrane helix</keyword>
<dbReference type="RefSeq" id="WP_267771426.1">
    <property type="nucleotide sequence ID" value="NZ_JAPNKE010000002.1"/>
</dbReference>
<dbReference type="GO" id="GO:0051604">
    <property type="term" value="P:protein maturation"/>
    <property type="evidence" value="ECO:0007669"/>
    <property type="project" value="InterPro"/>
</dbReference>
<sequence length="102" mass="10676">MGVPAAAVPRDVRLRQAEVRRLDAGRRGLLNGFAIRQPLPTPLGWLAHRAPMGVHKAALALLFVVEVVLPLAIFVPGPASVVFGLATAGLMLAIAATGNYGF</sequence>
<keyword evidence="4" id="KW-1185">Reference proteome</keyword>
<feature type="domain" description="Lipase maturation factor 1/2 N-terminal" evidence="2">
    <location>
        <begin position="36"/>
        <end position="102"/>
    </location>
</feature>
<feature type="transmembrane region" description="Helical" evidence="1">
    <location>
        <begin position="81"/>
        <end position="101"/>
    </location>
</feature>
<protein>
    <submittedName>
        <fullName evidence="3">Lipase maturation factor family protein</fullName>
    </submittedName>
</protein>
<evidence type="ECO:0000259" key="2">
    <source>
        <dbReference type="Pfam" id="PF06762"/>
    </source>
</evidence>
<organism evidence="3 4">
    <name type="scientific">Nannocystis pusilla</name>
    <dbReference type="NCBI Taxonomy" id="889268"/>
    <lineage>
        <taxon>Bacteria</taxon>
        <taxon>Pseudomonadati</taxon>
        <taxon>Myxococcota</taxon>
        <taxon>Polyangia</taxon>
        <taxon>Nannocystales</taxon>
        <taxon>Nannocystaceae</taxon>
        <taxon>Nannocystis</taxon>
    </lineage>
</organism>
<dbReference type="InterPro" id="IPR009613">
    <property type="entry name" value="LMF"/>
</dbReference>
<name>A0A9X3ERJ9_9BACT</name>
<keyword evidence="1" id="KW-0812">Transmembrane</keyword>
<dbReference type="InterPro" id="IPR057434">
    <property type="entry name" value="LMF1/2_N"/>
</dbReference>
<keyword evidence="1" id="KW-0472">Membrane</keyword>
<accession>A0A9X3ERJ9</accession>
<dbReference type="EMBL" id="JAPNKE010000002">
    <property type="protein sequence ID" value="MCY1008812.1"/>
    <property type="molecule type" value="Genomic_DNA"/>
</dbReference>
<reference evidence="3" key="1">
    <citation type="submission" date="2022-11" db="EMBL/GenBank/DDBJ databases">
        <title>Minimal conservation of predation-associated metabolite biosynthetic gene clusters underscores biosynthetic potential of Myxococcota including descriptions for ten novel species: Archangium lansinium sp. nov., Myxococcus landrumus sp. nov., Nannocystis bai.</title>
        <authorList>
            <person name="Ahearne A."/>
            <person name="Stevens C."/>
            <person name="Phillips K."/>
        </authorList>
    </citation>
    <scope>NUCLEOTIDE SEQUENCE</scope>
    <source>
        <strain evidence="3">Na p29</strain>
    </source>
</reference>
<comment type="caution">
    <text evidence="3">The sequence shown here is derived from an EMBL/GenBank/DDBJ whole genome shotgun (WGS) entry which is preliminary data.</text>
</comment>
<proteinExistence type="predicted"/>
<dbReference type="Proteomes" id="UP001150924">
    <property type="component" value="Unassembled WGS sequence"/>
</dbReference>
<evidence type="ECO:0000313" key="4">
    <source>
        <dbReference type="Proteomes" id="UP001150924"/>
    </source>
</evidence>
<evidence type="ECO:0000256" key="1">
    <source>
        <dbReference type="SAM" id="Phobius"/>
    </source>
</evidence>
<gene>
    <name evidence="3" type="ORF">OV079_25300</name>
</gene>
<evidence type="ECO:0000313" key="3">
    <source>
        <dbReference type="EMBL" id="MCY1008812.1"/>
    </source>
</evidence>